<protein>
    <submittedName>
        <fullName evidence="2">Uncharacterized protein</fullName>
    </submittedName>
</protein>
<reference evidence="2 3" key="1">
    <citation type="submission" date="2013-08" db="EMBL/GenBank/DDBJ databases">
        <title>The genome sequence of Skermanella stibiiresistens.</title>
        <authorList>
            <person name="Zhu W."/>
            <person name="Wang G."/>
        </authorList>
    </citation>
    <scope>NUCLEOTIDE SEQUENCE [LARGE SCALE GENOMIC DNA]</scope>
    <source>
        <strain evidence="2 3">SB22</strain>
    </source>
</reference>
<dbReference type="Proteomes" id="UP000019486">
    <property type="component" value="Unassembled WGS sequence"/>
</dbReference>
<accession>W9H3W9</accession>
<organism evidence="2 3">
    <name type="scientific">Skermanella stibiiresistens SB22</name>
    <dbReference type="NCBI Taxonomy" id="1385369"/>
    <lineage>
        <taxon>Bacteria</taxon>
        <taxon>Pseudomonadati</taxon>
        <taxon>Pseudomonadota</taxon>
        <taxon>Alphaproteobacteria</taxon>
        <taxon>Rhodospirillales</taxon>
        <taxon>Azospirillaceae</taxon>
        <taxon>Skermanella</taxon>
    </lineage>
</organism>
<proteinExistence type="predicted"/>
<dbReference type="EMBL" id="AVFL01000006">
    <property type="protein sequence ID" value="EWY40739.1"/>
    <property type="molecule type" value="Genomic_DNA"/>
</dbReference>
<feature type="region of interest" description="Disordered" evidence="1">
    <location>
        <begin position="1"/>
        <end position="66"/>
    </location>
</feature>
<name>W9H3W9_9PROT</name>
<sequence length="66" mass="7131">MKSSPEGRRENAEDSRGVAEMARGVSEEQRETTAEANETLQAWRGGAGLGDRLGRRASEGSTRPAR</sequence>
<dbReference type="RefSeq" id="WP_037450554.1">
    <property type="nucleotide sequence ID" value="NZ_AVFL01000006.1"/>
</dbReference>
<gene>
    <name evidence="2" type="ORF">N825_32955</name>
</gene>
<evidence type="ECO:0000313" key="2">
    <source>
        <dbReference type="EMBL" id="EWY40739.1"/>
    </source>
</evidence>
<keyword evidence="3" id="KW-1185">Reference proteome</keyword>
<evidence type="ECO:0000256" key="1">
    <source>
        <dbReference type="SAM" id="MobiDB-lite"/>
    </source>
</evidence>
<comment type="caution">
    <text evidence="2">The sequence shown here is derived from an EMBL/GenBank/DDBJ whole genome shotgun (WGS) entry which is preliminary data.</text>
</comment>
<dbReference type="STRING" id="1385369.N825_32955"/>
<feature type="compositionally biased region" description="Basic and acidic residues" evidence="1">
    <location>
        <begin position="1"/>
        <end position="17"/>
    </location>
</feature>
<evidence type="ECO:0000313" key="3">
    <source>
        <dbReference type="Proteomes" id="UP000019486"/>
    </source>
</evidence>
<dbReference type="AlphaFoldDB" id="W9H3W9"/>